<accession>A0A0B4H191</accession>
<comment type="caution">
    <text evidence="2">The sequence shown here is derived from an EMBL/GenBank/DDBJ whole genome shotgun (WGS) entry which is preliminary data.</text>
</comment>
<reference evidence="2 3" key="1">
    <citation type="journal article" date="2014" name="Proc. Natl. Acad. Sci. U.S.A.">
        <title>Trajectory and genomic determinants of fungal-pathogen speciation and host adaptation.</title>
        <authorList>
            <person name="Hu X."/>
            <person name="Xiao G."/>
            <person name="Zheng P."/>
            <person name="Shang Y."/>
            <person name="Su Y."/>
            <person name="Zhang X."/>
            <person name="Liu X."/>
            <person name="Zhan S."/>
            <person name="St Leger R.J."/>
            <person name="Wang C."/>
        </authorList>
    </citation>
    <scope>NUCLEOTIDE SEQUENCE [LARGE SCALE GENOMIC DNA]</scope>
    <source>
        <strain evidence="2 3">ARSEF 977</strain>
    </source>
</reference>
<evidence type="ECO:0000256" key="1">
    <source>
        <dbReference type="SAM" id="MobiDB-lite"/>
    </source>
</evidence>
<keyword evidence="3" id="KW-1185">Reference proteome</keyword>
<dbReference type="Proteomes" id="UP000031192">
    <property type="component" value="Unassembled WGS sequence"/>
</dbReference>
<sequence length="253" mass="27998">MNIPSGNGVEGNPLSTDARPDGFHPSISGLEPNSSLDYNGQPGGYLDQPDFNQFSFDQFCSDQIDQAEQGQMTPLTALLMSDSDQFKSANNTPEAVVDDSFLSTPASQPQVAFSDIGTPCLSPSRAGPYTRGTQWTKEMNAFFLERKNMGEKYDFIAERMQEKFGVYINSNILTKRYKKIAEQESKEAIMTKAIMNATPSMKIVVEDELKKLCAGDASKFVKAKQEMDRDFQGLVQSLTAGLWRQSQAQERGA</sequence>
<proteinExistence type="predicted"/>
<feature type="region of interest" description="Disordered" evidence="1">
    <location>
        <begin position="1"/>
        <end position="44"/>
    </location>
</feature>
<name>A0A0B4H191_METGA</name>
<evidence type="ECO:0000313" key="2">
    <source>
        <dbReference type="EMBL" id="KID83516.1"/>
    </source>
</evidence>
<dbReference type="OrthoDB" id="10443088at2759"/>
<dbReference type="AlphaFoldDB" id="A0A0B4H191"/>
<gene>
    <name evidence="2" type="ORF">MGU_09186</name>
</gene>
<dbReference type="EMBL" id="AZNH01000058">
    <property type="protein sequence ID" value="KID83516.1"/>
    <property type="molecule type" value="Genomic_DNA"/>
</dbReference>
<organism evidence="2 3">
    <name type="scientific">Metarhizium guizhouense (strain ARSEF 977)</name>
    <dbReference type="NCBI Taxonomy" id="1276136"/>
    <lineage>
        <taxon>Eukaryota</taxon>
        <taxon>Fungi</taxon>
        <taxon>Dikarya</taxon>
        <taxon>Ascomycota</taxon>
        <taxon>Pezizomycotina</taxon>
        <taxon>Sordariomycetes</taxon>
        <taxon>Hypocreomycetidae</taxon>
        <taxon>Hypocreales</taxon>
        <taxon>Clavicipitaceae</taxon>
        <taxon>Metarhizium</taxon>
    </lineage>
</organism>
<protein>
    <submittedName>
        <fullName evidence="2">Uncharacterized protein</fullName>
    </submittedName>
</protein>
<evidence type="ECO:0000313" key="3">
    <source>
        <dbReference type="Proteomes" id="UP000031192"/>
    </source>
</evidence>
<dbReference type="HOGENOM" id="CLU_1098712_0_0_1"/>